<comment type="caution">
    <text evidence="1">The sequence shown here is derived from an EMBL/GenBank/DDBJ whole genome shotgun (WGS) entry which is preliminary data.</text>
</comment>
<evidence type="ECO:0000313" key="2">
    <source>
        <dbReference type="Proteomes" id="UP000284163"/>
    </source>
</evidence>
<dbReference type="Proteomes" id="UP000284163">
    <property type="component" value="Unassembled WGS sequence"/>
</dbReference>
<proteinExistence type="predicted"/>
<dbReference type="EMBL" id="QSDK01000018">
    <property type="protein sequence ID" value="RGY75321.1"/>
    <property type="molecule type" value="Genomic_DNA"/>
</dbReference>
<reference evidence="1 2" key="1">
    <citation type="submission" date="2018-08" db="EMBL/GenBank/DDBJ databases">
        <title>A genome reference for cultivated species of the human gut microbiota.</title>
        <authorList>
            <person name="Zou Y."/>
            <person name="Xue W."/>
            <person name="Luo G."/>
        </authorList>
    </citation>
    <scope>NUCLEOTIDE SEQUENCE [LARGE SCALE GENOMIC DNA]</scope>
    <source>
        <strain evidence="1 2">CF01-1</strain>
    </source>
</reference>
<organism evidence="1 2">
    <name type="scientific">Bifidobacterium pseudocatenulatum</name>
    <dbReference type="NCBI Taxonomy" id="28026"/>
    <lineage>
        <taxon>Bacteria</taxon>
        <taxon>Bacillati</taxon>
        <taxon>Actinomycetota</taxon>
        <taxon>Actinomycetes</taxon>
        <taxon>Bifidobacteriales</taxon>
        <taxon>Bifidobacteriaceae</taxon>
        <taxon>Bifidobacterium</taxon>
    </lineage>
</organism>
<accession>A0A413KB08</accession>
<gene>
    <name evidence="1" type="ORF">DXA22_08980</name>
</gene>
<name>A0A413KB08_BIFPS</name>
<evidence type="ECO:0000313" key="1">
    <source>
        <dbReference type="EMBL" id="RGY75321.1"/>
    </source>
</evidence>
<protein>
    <submittedName>
        <fullName evidence="1">Uncharacterized protein</fullName>
    </submittedName>
</protein>
<sequence>MAVYQFVCHDRVRDCDMWRYRSPVSLWVEWLTAWLERDREARLGYRARLYVQVSSGDMITRDMLSWRDEIEVP</sequence>
<dbReference type="AlphaFoldDB" id="A0A413KB08"/>